<evidence type="ECO:0000256" key="8">
    <source>
        <dbReference type="SAM" id="Phobius"/>
    </source>
</evidence>
<sequence>MKKNPIIPFILIMAFGIGLIFFLSIEGVNNKEEIASEHAESGEEGAAEGGEEAAAGNFDPEALAQGKCIGCHGNSYEGQGAFPSLVATKLSEDEIKDVLANGKGAMPAGLVPEENLDAMAAWVKSLGE</sequence>
<feature type="domain" description="Cytochrome c" evidence="9">
    <location>
        <begin position="45"/>
        <end position="127"/>
    </location>
</feature>
<name>A0ABU8F448_9BACI</name>
<dbReference type="PANTHER" id="PTHR37823">
    <property type="entry name" value="CYTOCHROME C-553-LIKE"/>
    <property type="match status" value="1"/>
</dbReference>
<evidence type="ECO:0000256" key="4">
    <source>
        <dbReference type="ARBA" id="ARBA00022982"/>
    </source>
</evidence>
<dbReference type="RefSeq" id="WP_336497067.1">
    <property type="nucleotide sequence ID" value="NZ_JBAWSY010000003.1"/>
</dbReference>
<evidence type="ECO:0000256" key="6">
    <source>
        <dbReference type="PROSITE-ProRule" id="PRU00433"/>
    </source>
</evidence>
<keyword evidence="2 6" id="KW-0349">Heme</keyword>
<dbReference type="Pfam" id="PF13442">
    <property type="entry name" value="Cytochrome_CBB3"/>
    <property type="match status" value="1"/>
</dbReference>
<evidence type="ECO:0000256" key="2">
    <source>
        <dbReference type="ARBA" id="ARBA00022617"/>
    </source>
</evidence>
<evidence type="ECO:0000259" key="9">
    <source>
        <dbReference type="PROSITE" id="PS51007"/>
    </source>
</evidence>
<evidence type="ECO:0000256" key="7">
    <source>
        <dbReference type="SAM" id="MobiDB-lite"/>
    </source>
</evidence>
<evidence type="ECO:0000256" key="3">
    <source>
        <dbReference type="ARBA" id="ARBA00022723"/>
    </source>
</evidence>
<gene>
    <name evidence="10" type="ORF">WAX74_07680</name>
</gene>
<dbReference type="PANTHER" id="PTHR37823:SF2">
    <property type="entry name" value="CYTOCHROME C-550"/>
    <property type="match status" value="1"/>
</dbReference>
<keyword evidence="5 6" id="KW-0408">Iron</keyword>
<evidence type="ECO:0000313" key="10">
    <source>
        <dbReference type="EMBL" id="MEI4769524.1"/>
    </source>
</evidence>
<dbReference type="Gene3D" id="1.10.760.10">
    <property type="entry name" value="Cytochrome c-like domain"/>
    <property type="match status" value="1"/>
</dbReference>
<accession>A0ABU8F448</accession>
<evidence type="ECO:0000256" key="5">
    <source>
        <dbReference type="ARBA" id="ARBA00023004"/>
    </source>
</evidence>
<keyword evidence="11" id="KW-1185">Reference proteome</keyword>
<dbReference type="PIRSF" id="PIRSF000025">
    <property type="entry name" value="Cytc_Bsub_c550"/>
    <property type="match status" value="1"/>
</dbReference>
<feature type="compositionally biased region" description="Acidic residues" evidence="7">
    <location>
        <begin position="42"/>
        <end position="51"/>
    </location>
</feature>
<proteinExistence type="predicted"/>
<dbReference type="InterPro" id="IPR054780">
    <property type="entry name" value="Cytochro_C550_firm"/>
</dbReference>
<keyword evidence="1" id="KW-0813">Transport</keyword>
<keyword evidence="4" id="KW-0249">Electron transport</keyword>
<dbReference type="InterPro" id="IPR012218">
    <property type="entry name" value="Cyt_c_BACSU-c550-type"/>
</dbReference>
<keyword evidence="3 6" id="KW-0479">Metal-binding</keyword>
<keyword evidence="8" id="KW-1133">Transmembrane helix</keyword>
<dbReference type="SUPFAM" id="SSF46626">
    <property type="entry name" value="Cytochrome c"/>
    <property type="match status" value="1"/>
</dbReference>
<organism evidence="10 11">
    <name type="scientific">Psychrobacillus mangrovi</name>
    <dbReference type="NCBI Taxonomy" id="3117745"/>
    <lineage>
        <taxon>Bacteria</taxon>
        <taxon>Bacillati</taxon>
        <taxon>Bacillota</taxon>
        <taxon>Bacilli</taxon>
        <taxon>Bacillales</taxon>
        <taxon>Bacillaceae</taxon>
        <taxon>Psychrobacillus</taxon>
    </lineage>
</organism>
<feature type="region of interest" description="Disordered" evidence="7">
    <location>
        <begin position="34"/>
        <end position="56"/>
    </location>
</feature>
<protein>
    <submittedName>
        <fullName evidence="10">Cytochrome c</fullName>
    </submittedName>
</protein>
<dbReference type="InterPro" id="IPR009056">
    <property type="entry name" value="Cyt_c-like_dom"/>
</dbReference>
<dbReference type="InterPro" id="IPR036909">
    <property type="entry name" value="Cyt_c-like_dom_sf"/>
</dbReference>
<dbReference type="InterPro" id="IPR051811">
    <property type="entry name" value="Cytochrome_c550/c551-like"/>
</dbReference>
<dbReference type="PROSITE" id="PS51007">
    <property type="entry name" value="CYTC"/>
    <property type="match status" value="1"/>
</dbReference>
<feature type="transmembrane region" description="Helical" evidence="8">
    <location>
        <begin position="6"/>
        <end position="25"/>
    </location>
</feature>
<dbReference type="NCBIfam" id="NF045773">
    <property type="entry name" value="cytochro_C550"/>
    <property type="match status" value="1"/>
</dbReference>
<evidence type="ECO:0000313" key="11">
    <source>
        <dbReference type="Proteomes" id="UP001364890"/>
    </source>
</evidence>
<reference evidence="10 11" key="1">
    <citation type="submission" date="2024-01" db="EMBL/GenBank/DDBJ databases">
        <title>Seven novel Bacillus-like species.</title>
        <authorList>
            <person name="Liu G."/>
        </authorList>
    </citation>
    <scope>NUCLEOTIDE SEQUENCE [LARGE SCALE GENOMIC DNA]</scope>
    <source>
        <strain evidence="10 11">FJAT-51614</strain>
    </source>
</reference>
<dbReference type="EMBL" id="JBAWSY010000003">
    <property type="protein sequence ID" value="MEI4769524.1"/>
    <property type="molecule type" value="Genomic_DNA"/>
</dbReference>
<comment type="caution">
    <text evidence="10">The sequence shown here is derived from an EMBL/GenBank/DDBJ whole genome shotgun (WGS) entry which is preliminary data.</text>
</comment>
<keyword evidence="8" id="KW-0472">Membrane</keyword>
<evidence type="ECO:0000256" key="1">
    <source>
        <dbReference type="ARBA" id="ARBA00022448"/>
    </source>
</evidence>
<dbReference type="Proteomes" id="UP001364890">
    <property type="component" value="Unassembled WGS sequence"/>
</dbReference>
<keyword evidence="8" id="KW-0812">Transmembrane</keyword>